<organism evidence="1 2">
    <name type="scientific">Ottowia thiooxydans</name>
    <dbReference type="NCBI Taxonomy" id="219182"/>
    <lineage>
        <taxon>Bacteria</taxon>
        <taxon>Pseudomonadati</taxon>
        <taxon>Pseudomonadota</taxon>
        <taxon>Betaproteobacteria</taxon>
        <taxon>Burkholderiales</taxon>
        <taxon>Comamonadaceae</taxon>
        <taxon>Ottowia</taxon>
    </lineage>
</organism>
<evidence type="ECO:0000313" key="1">
    <source>
        <dbReference type="EMBL" id="MET4575650.1"/>
    </source>
</evidence>
<keyword evidence="2" id="KW-1185">Reference proteome</keyword>
<protein>
    <submittedName>
        <fullName evidence="1">Uncharacterized protein</fullName>
    </submittedName>
</protein>
<reference evidence="1 2" key="1">
    <citation type="submission" date="2024-06" db="EMBL/GenBank/DDBJ databases">
        <title>Sorghum-associated microbial communities from plants grown in Nebraska, USA.</title>
        <authorList>
            <person name="Schachtman D."/>
        </authorList>
    </citation>
    <scope>NUCLEOTIDE SEQUENCE [LARGE SCALE GENOMIC DNA]</scope>
    <source>
        <strain evidence="1 2">2709</strain>
    </source>
</reference>
<dbReference type="Proteomes" id="UP001549320">
    <property type="component" value="Unassembled WGS sequence"/>
</dbReference>
<feature type="non-terminal residue" evidence="1">
    <location>
        <position position="1"/>
    </location>
</feature>
<accession>A0ABV2Q3Q0</accession>
<dbReference type="EMBL" id="JBEPSH010000001">
    <property type="protein sequence ID" value="MET4575650.1"/>
    <property type="molecule type" value="Genomic_DNA"/>
</dbReference>
<sequence length="39" mass="4114">KNEAPTLTCFAWNAAPRGGVFQLGSGPSLKNGENTRHAD</sequence>
<gene>
    <name evidence="1" type="ORF">ABIE13_000747</name>
</gene>
<comment type="caution">
    <text evidence="1">The sequence shown here is derived from an EMBL/GenBank/DDBJ whole genome shotgun (WGS) entry which is preliminary data.</text>
</comment>
<name>A0ABV2Q3Q0_9BURK</name>
<evidence type="ECO:0000313" key="2">
    <source>
        <dbReference type="Proteomes" id="UP001549320"/>
    </source>
</evidence>
<proteinExistence type="predicted"/>